<evidence type="ECO:0000256" key="1">
    <source>
        <dbReference type="ARBA" id="ARBA00010790"/>
    </source>
</evidence>
<protein>
    <submittedName>
        <fullName evidence="4">GMC oxidoreductase</fullName>
    </submittedName>
</protein>
<dbReference type="GO" id="GO:0050660">
    <property type="term" value="F:flavin adenine dinucleotide binding"/>
    <property type="evidence" value="ECO:0007669"/>
    <property type="project" value="InterPro"/>
</dbReference>
<sequence>MGLFTTLPEDLTEVDVIIAGGGTAGCIVAARLAEADPQLSILVIEGGSNNDAPEISIPILLMANLMPGSKTNIFYQSKPEEQLGGRELIVPSGGVLGGGSSTNMMMYSRAQKSDFDEWDVPGWSAEEMMPFLKKIETFHGPDPTGAHGNDGPIQVSKGTFTSSRLQDQFISSAEKLGWPEITDLQALDEKTNGVQRALRYISPDGKRQDTASRYLHPKLQDDEHFPNLQVLVQHQVVKVLFDNNKKAVGVEFTPNPLFQEETTQPPSTQTIKARTLVILSCGAIGTPTLLERSGIGNSHLLNSLNISVVSDLPGVGKEYEDHQLNVYPYFSSLDPEETADALYSGRRDLAALIQNNDKILGWNAQEVTCKLRPSEEDIVSLGPDFEEIWNKDFEPIPDRPLGMMAPVAAFPADPSTVPIPNKQYFAISTFSVYPYSRGHVHITSSSPSSSLDFQTGFFSDTKKFDIKTHKWLYKTQREIARQMSIYQGEVPSGHPPFSVGSKARLGITVAEAEKLEYSDEDEMILEKWLRENVGTTWHSLGTCKMMEVVDEKLGVYGVEGLKIVDLSVVRGNVGANTCGTAMVVGEKGAEIIRGELGL</sequence>
<name>A0AAN7BPQ1_9PEZI</name>
<reference evidence="4" key="1">
    <citation type="journal article" date="2023" name="Mol. Phylogenet. Evol.">
        <title>Genome-scale phylogeny and comparative genomics of the fungal order Sordariales.</title>
        <authorList>
            <person name="Hensen N."/>
            <person name="Bonometti L."/>
            <person name="Westerberg I."/>
            <person name="Brannstrom I.O."/>
            <person name="Guillou S."/>
            <person name="Cros-Aarteil S."/>
            <person name="Calhoun S."/>
            <person name="Haridas S."/>
            <person name="Kuo A."/>
            <person name="Mondo S."/>
            <person name="Pangilinan J."/>
            <person name="Riley R."/>
            <person name="LaButti K."/>
            <person name="Andreopoulos B."/>
            <person name="Lipzen A."/>
            <person name="Chen C."/>
            <person name="Yan M."/>
            <person name="Daum C."/>
            <person name="Ng V."/>
            <person name="Clum A."/>
            <person name="Steindorff A."/>
            <person name="Ohm R.A."/>
            <person name="Martin F."/>
            <person name="Silar P."/>
            <person name="Natvig D.O."/>
            <person name="Lalanne C."/>
            <person name="Gautier V."/>
            <person name="Ament-Velasquez S.L."/>
            <person name="Kruys A."/>
            <person name="Hutchinson M.I."/>
            <person name="Powell A.J."/>
            <person name="Barry K."/>
            <person name="Miller A.N."/>
            <person name="Grigoriev I.V."/>
            <person name="Debuchy R."/>
            <person name="Gladieux P."/>
            <person name="Hiltunen Thoren M."/>
            <person name="Johannesson H."/>
        </authorList>
    </citation>
    <scope>NUCLEOTIDE SEQUENCE</scope>
    <source>
        <strain evidence="4">CBS 990.96</strain>
    </source>
</reference>
<dbReference type="SUPFAM" id="SSF54373">
    <property type="entry name" value="FAD-linked reductases, C-terminal domain"/>
    <property type="match status" value="1"/>
</dbReference>
<dbReference type="AlphaFoldDB" id="A0AAN7BPQ1"/>
<evidence type="ECO:0000313" key="4">
    <source>
        <dbReference type="EMBL" id="KAK4226853.1"/>
    </source>
</evidence>
<proteinExistence type="inferred from homology"/>
<dbReference type="InterPro" id="IPR000172">
    <property type="entry name" value="GMC_OxRdtase_N"/>
</dbReference>
<evidence type="ECO:0000259" key="3">
    <source>
        <dbReference type="PROSITE" id="PS00624"/>
    </source>
</evidence>
<gene>
    <name evidence="4" type="ORF">QBC38DRAFT_500016</name>
</gene>
<dbReference type="Proteomes" id="UP001301958">
    <property type="component" value="Unassembled WGS sequence"/>
</dbReference>
<dbReference type="PANTHER" id="PTHR11552:SF78">
    <property type="entry name" value="GLUCOSE-METHANOL-CHOLINE OXIDOREDUCTASE N-TERMINAL DOMAIN-CONTAINING PROTEIN"/>
    <property type="match status" value="1"/>
</dbReference>
<accession>A0AAN7BPQ1</accession>
<feature type="binding site" evidence="2">
    <location>
        <position position="236"/>
    </location>
    <ligand>
        <name>FAD</name>
        <dbReference type="ChEBI" id="CHEBI:57692"/>
    </ligand>
</feature>
<keyword evidence="2" id="KW-0274">FAD</keyword>
<evidence type="ECO:0000256" key="2">
    <source>
        <dbReference type="PIRSR" id="PIRSR000137-2"/>
    </source>
</evidence>
<dbReference type="SUPFAM" id="SSF51905">
    <property type="entry name" value="FAD/NAD(P)-binding domain"/>
    <property type="match status" value="1"/>
</dbReference>
<feature type="domain" description="Glucose-methanol-choline oxidoreductase N-terminal" evidence="3">
    <location>
        <begin position="282"/>
        <end position="296"/>
    </location>
</feature>
<dbReference type="InterPro" id="IPR012132">
    <property type="entry name" value="GMC_OxRdtase"/>
</dbReference>
<comment type="similarity">
    <text evidence="1">Belongs to the GMC oxidoreductase family.</text>
</comment>
<organism evidence="4 5">
    <name type="scientific">Podospora fimiseda</name>
    <dbReference type="NCBI Taxonomy" id="252190"/>
    <lineage>
        <taxon>Eukaryota</taxon>
        <taxon>Fungi</taxon>
        <taxon>Dikarya</taxon>
        <taxon>Ascomycota</taxon>
        <taxon>Pezizomycotina</taxon>
        <taxon>Sordariomycetes</taxon>
        <taxon>Sordariomycetidae</taxon>
        <taxon>Sordariales</taxon>
        <taxon>Podosporaceae</taxon>
        <taxon>Podospora</taxon>
    </lineage>
</organism>
<keyword evidence="2" id="KW-0285">Flavoprotein</keyword>
<dbReference type="Gene3D" id="3.50.50.60">
    <property type="entry name" value="FAD/NAD(P)-binding domain"/>
    <property type="match status" value="1"/>
</dbReference>
<dbReference type="EMBL" id="MU865341">
    <property type="protein sequence ID" value="KAK4226853.1"/>
    <property type="molecule type" value="Genomic_DNA"/>
</dbReference>
<dbReference type="Pfam" id="PF00732">
    <property type="entry name" value="GMC_oxred_N"/>
    <property type="match status" value="1"/>
</dbReference>
<comment type="caution">
    <text evidence="4">The sequence shown here is derived from an EMBL/GenBank/DDBJ whole genome shotgun (WGS) entry which is preliminary data.</text>
</comment>
<reference evidence="4" key="2">
    <citation type="submission" date="2023-05" db="EMBL/GenBank/DDBJ databases">
        <authorList>
            <consortium name="Lawrence Berkeley National Laboratory"/>
            <person name="Steindorff A."/>
            <person name="Hensen N."/>
            <person name="Bonometti L."/>
            <person name="Westerberg I."/>
            <person name="Brannstrom I.O."/>
            <person name="Guillou S."/>
            <person name="Cros-Aarteil S."/>
            <person name="Calhoun S."/>
            <person name="Haridas S."/>
            <person name="Kuo A."/>
            <person name="Mondo S."/>
            <person name="Pangilinan J."/>
            <person name="Riley R."/>
            <person name="Labutti K."/>
            <person name="Andreopoulos B."/>
            <person name="Lipzen A."/>
            <person name="Chen C."/>
            <person name="Yanf M."/>
            <person name="Daum C."/>
            <person name="Ng V."/>
            <person name="Clum A."/>
            <person name="Ohm R."/>
            <person name="Martin F."/>
            <person name="Silar P."/>
            <person name="Natvig D."/>
            <person name="Lalanne C."/>
            <person name="Gautier V."/>
            <person name="Ament-Velasquez S.L."/>
            <person name="Kruys A."/>
            <person name="Hutchinson M.I."/>
            <person name="Powell A.J."/>
            <person name="Barry K."/>
            <person name="Miller A.N."/>
            <person name="Grigoriev I.V."/>
            <person name="Debuchy R."/>
            <person name="Gladieux P."/>
            <person name="Thoren M.H."/>
            <person name="Johannesson H."/>
        </authorList>
    </citation>
    <scope>NUCLEOTIDE SEQUENCE</scope>
    <source>
        <strain evidence="4">CBS 990.96</strain>
    </source>
</reference>
<feature type="binding site" evidence="2">
    <location>
        <position position="95"/>
    </location>
    <ligand>
        <name>FAD</name>
        <dbReference type="ChEBI" id="CHEBI:57692"/>
    </ligand>
</feature>
<dbReference type="PIRSF" id="PIRSF000137">
    <property type="entry name" value="Alcohol_oxidase"/>
    <property type="match status" value="1"/>
</dbReference>
<keyword evidence="5" id="KW-1185">Reference proteome</keyword>
<feature type="binding site" evidence="2">
    <location>
        <begin position="537"/>
        <end position="538"/>
    </location>
    <ligand>
        <name>FAD</name>
        <dbReference type="ChEBI" id="CHEBI:57692"/>
    </ligand>
</feature>
<evidence type="ECO:0000313" key="5">
    <source>
        <dbReference type="Proteomes" id="UP001301958"/>
    </source>
</evidence>
<comment type="cofactor">
    <cofactor evidence="2">
        <name>FAD</name>
        <dbReference type="ChEBI" id="CHEBI:57692"/>
    </cofactor>
</comment>
<dbReference type="PANTHER" id="PTHR11552">
    <property type="entry name" value="GLUCOSE-METHANOL-CHOLINE GMC OXIDOREDUCTASE"/>
    <property type="match status" value="1"/>
</dbReference>
<dbReference type="Pfam" id="PF05199">
    <property type="entry name" value="GMC_oxred_C"/>
    <property type="match status" value="1"/>
</dbReference>
<dbReference type="Gene3D" id="3.30.560.10">
    <property type="entry name" value="Glucose Oxidase, domain 3"/>
    <property type="match status" value="1"/>
</dbReference>
<dbReference type="GO" id="GO:0016614">
    <property type="term" value="F:oxidoreductase activity, acting on CH-OH group of donors"/>
    <property type="evidence" value="ECO:0007669"/>
    <property type="project" value="InterPro"/>
</dbReference>
<dbReference type="InterPro" id="IPR007867">
    <property type="entry name" value="GMC_OxRtase_C"/>
</dbReference>
<dbReference type="InterPro" id="IPR036188">
    <property type="entry name" value="FAD/NAD-bd_sf"/>
</dbReference>
<dbReference type="PROSITE" id="PS00624">
    <property type="entry name" value="GMC_OXRED_2"/>
    <property type="match status" value="1"/>
</dbReference>